<proteinExistence type="predicted"/>
<dbReference type="PANTHER" id="PTHR33990">
    <property type="entry name" value="PROTEIN YJDN-RELATED"/>
    <property type="match status" value="1"/>
</dbReference>
<sequence>MATHPYIHFRGNCAEALTAYAAIFGGTDLQMMRYGDEPGGTPNPGARIMHGQLTLGNGTLMASDFPEGAPSDPQKAMSVMQTGPDVATARAWFDKLAEGGQVIHPFIPTFWSPGFGMVTDRFGTHWILSAEA</sequence>
<dbReference type="CDD" id="cd06588">
    <property type="entry name" value="PhnB_like"/>
    <property type="match status" value="1"/>
</dbReference>
<dbReference type="InterPro" id="IPR029068">
    <property type="entry name" value="Glyas_Bleomycin-R_OHBP_Dase"/>
</dbReference>
<keyword evidence="3" id="KW-1185">Reference proteome</keyword>
<dbReference type="RefSeq" id="WP_168776576.1">
    <property type="nucleotide sequence ID" value="NZ_JAABNR010000034.1"/>
</dbReference>
<protein>
    <submittedName>
        <fullName evidence="2">VOC family protein</fullName>
    </submittedName>
</protein>
<dbReference type="InterPro" id="IPR028973">
    <property type="entry name" value="PhnB-like"/>
</dbReference>
<dbReference type="PANTHER" id="PTHR33990:SF1">
    <property type="entry name" value="PROTEIN YJDN"/>
    <property type="match status" value="1"/>
</dbReference>
<accession>A0AAE5BWY1</accession>
<evidence type="ECO:0000313" key="3">
    <source>
        <dbReference type="Proteomes" id="UP001193501"/>
    </source>
</evidence>
<dbReference type="Pfam" id="PF06983">
    <property type="entry name" value="3-dmu-9_3-mt"/>
    <property type="match status" value="1"/>
</dbReference>
<gene>
    <name evidence="2" type="ORF">GV832_19530</name>
</gene>
<dbReference type="AlphaFoldDB" id="A0AAE5BWY1"/>
<dbReference type="EMBL" id="JAABNR010000034">
    <property type="protein sequence ID" value="NBZ89782.1"/>
    <property type="molecule type" value="Genomic_DNA"/>
</dbReference>
<dbReference type="Gene3D" id="3.10.180.10">
    <property type="entry name" value="2,3-Dihydroxybiphenyl 1,2-Dioxygenase, domain 1"/>
    <property type="match status" value="1"/>
</dbReference>
<dbReference type="Proteomes" id="UP001193501">
    <property type="component" value="Unassembled WGS sequence"/>
</dbReference>
<dbReference type="SUPFAM" id="SSF54593">
    <property type="entry name" value="Glyoxalase/Bleomycin resistance protein/Dihydroxybiphenyl dioxygenase"/>
    <property type="match status" value="1"/>
</dbReference>
<evidence type="ECO:0000313" key="2">
    <source>
        <dbReference type="EMBL" id="NBZ89782.1"/>
    </source>
</evidence>
<name>A0AAE5BWY1_9RHOB</name>
<evidence type="ECO:0000259" key="1">
    <source>
        <dbReference type="Pfam" id="PF06983"/>
    </source>
</evidence>
<comment type="caution">
    <text evidence="2">The sequence shown here is derived from an EMBL/GenBank/DDBJ whole genome shotgun (WGS) entry which is preliminary data.</text>
</comment>
<organism evidence="2 3">
    <name type="scientific">Stagnihabitans tardus</name>
    <dbReference type="NCBI Taxonomy" id="2699202"/>
    <lineage>
        <taxon>Bacteria</taxon>
        <taxon>Pseudomonadati</taxon>
        <taxon>Pseudomonadota</taxon>
        <taxon>Alphaproteobacteria</taxon>
        <taxon>Rhodobacterales</taxon>
        <taxon>Paracoccaceae</taxon>
        <taxon>Stagnihabitans</taxon>
    </lineage>
</organism>
<feature type="domain" description="PhnB-like" evidence="1">
    <location>
        <begin position="5"/>
        <end position="127"/>
    </location>
</feature>
<reference evidence="2" key="1">
    <citation type="submission" date="2020-01" db="EMBL/GenBank/DDBJ databases">
        <authorList>
            <person name="Chen W.-M."/>
        </authorList>
    </citation>
    <scope>NUCLEOTIDE SEQUENCE</scope>
    <source>
        <strain evidence="2">CYK-10</strain>
    </source>
</reference>